<feature type="non-terminal residue" evidence="1">
    <location>
        <position position="1"/>
    </location>
</feature>
<comment type="caution">
    <text evidence="1">The sequence shown here is derived from an EMBL/GenBank/DDBJ whole genome shotgun (WGS) entry which is preliminary data.</text>
</comment>
<dbReference type="EMBL" id="CAJVPU010017053">
    <property type="protein sequence ID" value="CAG8657210.1"/>
    <property type="molecule type" value="Genomic_DNA"/>
</dbReference>
<keyword evidence="2" id="KW-1185">Reference proteome</keyword>
<gene>
    <name evidence="1" type="ORF">DHETER_LOCUS9582</name>
</gene>
<proteinExistence type="predicted"/>
<name>A0ACA9NN95_9GLOM</name>
<reference evidence="1" key="1">
    <citation type="submission" date="2021-06" db="EMBL/GenBank/DDBJ databases">
        <authorList>
            <person name="Kallberg Y."/>
            <person name="Tangrot J."/>
            <person name="Rosling A."/>
        </authorList>
    </citation>
    <scope>NUCLEOTIDE SEQUENCE</scope>
    <source>
        <strain evidence="1">IL203A</strain>
    </source>
</reference>
<organism evidence="1 2">
    <name type="scientific">Dentiscutata heterogama</name>
    <dbReference type="NCBI Taxonomy" id="1316150"/>
    <lineage>
        <taxon>Eukaryota</taxon>
        <taxon>Fungi</taxon>
        <taxon>Fungi incertae sedis</taxon>
        <taxon>Mucoromycota</taxon>
        <taxon>Glomeromycotina</taxon>
        <taxon>Glomeromycetes</taxon>
        <taxon>Diversisporales</taxon>
        <taxon>Gigasporaceae</taxon>
        <taxon>Dentiscutata</taxon>
    </lineage>
</organism>
<dbReference type="Proteomes" id="UP000789702">
    <property type="component" value="Unassembled WGS sequence"/>
</dbReference>
<protein>
    <submittedName>
        <fullName evidence="1">15419_t:CDS:1</fullName>
    </submittedName>
</protein>
<sequence>QEASRLFDKIESLKRQSSIKKWIGSYGLDSDTDEILMKILKTI</sequence>
<evidence type="ECO:0000313" key="2">
    <source>
        <dbReference type="Proteomes" id="UP000789702"/>
    </source>
</evidence>
<accession>A0ACA9NN95</accession>
<evidence type="ECO:0000313" key="1">
    <source>
        <dbReference type="EMBL" id="CAG8657210.1"/>
    </source>
</evidence>